<evidence type="ECO:0000256" key="1">
    <source>
        <dbReference type="ARBA" id="ARBA00005964"/>
    </source>
</evidence>
<dbReference type="PANTHER" id="PTHR43142:SF6">
    <property type="entry name" value="PUTATIVE (AFU_ORTHOLOGUE AFUA_7G01710)-RELATED"/>
    <property type="match status" value="1"/>
</dbReference>
<dbReference type="PANTHER" id="PTHR43142">
    <property type="entry name" value="CARBOXYLIC ESTER HYDROLASE"/>
    <property type="match status" value="1"/>
</dbReference>
<dbReference type="InterPro" id="IPR016187">
    <property type="entry name" value="CTDL_fold"/>
</dbReference>
<evidence type="ECO:0000259" key="4">
    <source>
        <dbReference type="Pfam" id="PF00135"/>
    </source>
</evidence>
<dbReference type="SUPFAM" id="SSF56436">
    <property type="entry name" value="C-type lectin-like"/>
    <property type="match status" value="1"/>
</dbReference>
<gene>
    <name evidence="5" type="ORF">BJX63DRAFT_397132</name>
</gene>
<feature type="signal peptide" evidence="3">
    <location>
        <begin position="1"/>
        <end position="37"/>
    </location>
</feature>
<comment type="similarity">
    <text evidence="1">Belongs to the type-B carboxylesterase/lipase family.</text>
</comment>
<dbReference type="PROSITE" id="PS00941">
    <property type="entry name" value="CARBOXYLESTERASE_B_2"/>
    <property type="match status" value="1"/>
</dbReference>
<feature type="chain" id="PRO_5046656350" evidence="3">
    <location>
        <begin position="38"/>
        <end position="745"/>
    </location>
</feature>
<keyword evidence="6" id="KW-1185">Reference proteome</keyword>
<protein>
    <submittedName>
        <fullName evidence="5">Carboxylesterase family-domain-containing protein</fullName>
    </submittedName>
</protein>
<evidence type="ECO:0000256" key="2">
    <source>
        <dbReference type="ARBA" id="ARBA00022801"/>
    </source>
</evidence>
<reference evidence="5 6" key="1">
    <citation type="submission" date="2024-07" db="EMBL/GenBank/DDBJ databases">
        <title>Section-level genome sequencing and comparative genomics of Aspergillus sections Usti and Cavernicolus.</title>
        <authorList>
            <consortium name="Lawrence Berkeley National Laboratory"/>
            <person name="Nybo J.L."/>
            <person name="Vesth T.C."/>
            <person name="Theobald S."/>
            <person name="Frisvad J.C."/>
            <person name="Larsen T.O."/>
            <person name="Kjaerboelling I."/>
            <person name="Rothschild-Mancinelli K."/>
            <person name="Lyhne E.K."/>
            <person name="Kogle M.E."/>
            <person name="Barry K."/>
            <person name="Clum A."/>
            <person name="Na H."/>
            <person name="Ledsgaard L."/>
            <person name="Lin J."/>
            <person name="Lipzen A."/>
            <person name="Kuo A."/>
            <person name="Riley R."/>
            <person name="Mondo S."/>
            <person name="Labutti K."/>
            <person name="Haridas S."/>
            <person name="Pangalinan J."/>
            <person name="Salamov A.A."/>
            <person name="Simmons B.A."/>
            <person name="Magnuson J.K."/>
            <person name="Chen J."/>
            <person name="Drula E."/>
            <person name="Henrissat B."/>
            <person name="Wiebenga A."/>
            <person name="Lubbers R.J."/>
            <person name="Gomes A.C."/>
            <person name="Makela M.R."/>
            <person name="Stajich J."/>
            <person name="Grigoriev I.V."/>
            <person name="Mortensen U.H."/>
            <person name="De Vries R.P."/>
            <person name="Baker S.E."/>
            <person name="Andersen M.R."/>
        </authorList>
    </citation>
    <scope>NUCLEOTIDE SEQUENCE [LARGE SCALE GENOMIC DNA]</scope>
    <source>
        <strain evidence="5 6">CBS 588.65</strain>
    </source>
</reference>
<dbReference type="PROSITE" id="PS00122">
    <property type="entry name" value="CARBOXYLESTERASE_B_1"/>
    <property type="match status" value="1"/>
</dbReference>
<proteinExistence type="inferred from homology"/>
<sequence length="745" mass="80630">MAPFQTGCPQFYFSGVRFKMHLWSFASVLILCGPALAAPTKDRCPAGPNVPSPDSLGALQALNYNNLGAENNGTAAVLVYDRLTKSKAQDRCASIGETLFPFESAPEANRSELAYQLDYLVYAKDLRPDDDVWVAGNEGCLAYSQSKKQTYSAPCDSKLPAICTSRVPPTTELDRTVVASSKIAVKINEYTLTGFRDARSFRFIGVPFADPPVDELRLAPPRAYTGPKKIDATTFGRPCVQAGYDGNVSEDCLYLNVYTPILPARPGTVRRPVAVYFHGGAFVLGAASETDYDGGNFASRNDVVVVTVNYRLGALGFLATGNLTTGSYGIRDQILALEWVNKNIAAFGGDPAHVTIFGQSAGGQSVVAVLSSSAAQGLFSGAIVQSAPIDLPWYTRGVYSSLVVPHVADAVGCGNATASEEALLACLRSVPATSFLDDPTANTSVTSAIAQDISANYLHVSQLISNIEPYMPMIDDSGSGIIDDQFHNLLANNALPNRVPTMFTTVTDEAISFVNDVIPNLGSSQSFLDTIFELVYPPAIVQALKNGTIFPVDPNQNDSVRITGAEAVTYSEWFCPQAYLLRNAVSQTPTIFPALYEVEITKGHPPYASLPEICSPNTVYNATCHSNDILPIWGTLNGEPQGVPSYYNMQSWMHSQLLNDIFGSFFRSYDPNPDTEWLRVRGPAYASTYQIFAEDEYRIEQHDPHAETLALLGMPPSTTQNPGLTEKCAVFEDYGFTFENAVLTV</sequence>
<keyword evidence="2" id="KW-0378">Hydrolase</keyword>
<name>A0ABR4H9L7_9EURO</name>
<feature type="domain" description="Carboxylesterase type B" evidence="4">
    <location>
        <begin position="202"/>
        <end position="691"/>
    </location>
</feature>
<dbReference type="EMBL" id="JBFXLT010000050">
    <property type="protein sequence ID" value="KAL2812146.1"/>
    <property type="molecule type" value="Genomic_DNA"/>
</dbReference>
<dbReference type="Gene3D" id="3.40.50.1820">
    <property type="entry name" value="alpha/beta hydrolase"/>
    <property type="match status" value="1"/>
</dbReference>
<dbReference type="Pfam" id="PF00135">
    <property type="entry name" value="COesterase"/>
    <property type="match status" value="1"/>
</dbReference>
<keyword evidence="3" id="KW-0732">Signal</keyword>
<dbReference type="InterPro" id="IPR019819">
    <property type="entry name" value="Carboxylesterase_B_CS"/>
</dbReference>
<dbReference type="InterPro" id="IPR002018">
    <property type="entry name" value="CarbesteraseB"/>
</dbReference>
<evidence type="ECO:0000313" key="5">
    <source>
        <dbReference type="EMBL" id="KAL2812146.1"/>
    </source>
</evidence>
<dbReference type="InterPro" id="IPR029058">
    <property type="entry name" value="AB_hydrolase_fold"/>
</dbReference>
<comment type="caution">
    <text evidence="5">The sequence shown here is derived from an EMBL/GenBank/DDBJ whole genome shotgun (WGS) entry which is preliminary data.</text>
</comment>
<evidence type="ECO:0000313" key="6">
    <source>
        <dbReference type="Proteomes" id="UP001610334"/>
    </source>
</evidence>
<organism evidence="5 6">
    <name type="scientific">Aspergillus granulosus</name>
    <dbReference type="NCBI Taxonomy" id="176169"/>
    <lineage>
        <taxon>Eukaryota</taxon>
        <taxon>Fungi</taxon>
        <taxon>Dikarya</taxon>
        <taxon>Ascomycota</taxon>
        <taxon>Pezizomycotina</taxon>
        <taxon>Eurotiomycetes</taxon>
        <taxon>Eurotiomycetidae</taxon>
        <taxon>Eurotiales</taxon>
        <taxon>Aspergillaceae</taxon>
        <taxon>Aspergillus</taxon>
        <taxon>Aspergillus subgen. Nidulantes</taxon>
    </lineage>
</organism>
<dbReference type="InterPro" id="IPR019826">
    <property type="entry name" value="Carboxylesterase_B_AS"/>
</dbReference>
<dbReference type="SUPFAM" id="SSF53474">
    <property type="entry name" value="alpha/beta-Hydrolases"/>
    <property type="match status" value="1"/>
</dbReference>
<accession>A0ABR4H9L7</accession>
<dbReference type="Proteomes" id="UP001610334">
    <property type="component" value="Unassembled WGS sequence"/>
</dbReference>
<evidence type="ECO:0000256" key="3">
    <source>
        <dbReference type="SAM" id="SignalP"/>
    </source>
</evidence>